<proteinExistence type="predicted"/>
<accession>A0A4R4DSY1</accession>
<gene>
    <name evidence="1" type="ORF">EXY23_05915</name>
</gene>
<dbReference type="AlphaFoldDB" id="A0A4R4DSY1"/>
<sequence length="67" mass="7696">MIELVLIVCLAIRPADCREERPGFEGPSMTSCLVQGQILVARWLMEHPFVTLNRWRCQPMVARQEGI</sequence>
<dbReference type="EMBL" id="SKBM01000004">
    <property type="protein sequence ID" value="TCZ64906.1"/>
    <property type="molecule type" value="Genomic_DNA"/>
</dbReference>
<dbReference type="RefSeq" id="WP_132285564.1">
    <property type="nucleotide sequence ID" value="NZ_SKBM01000004.1"/>
</dbReference>
<keyword evidence="2" id="KW-1185">Reference proteome</keyword>
<reference evidence="1 2" key="1">
    <citation type="submission" date="2019-03" db="EMBL/GenBank/DDBJ databases">
        <title>Paracraurococcus aquatilis NE82 genome sequence.</title>
        <authorList>
            <person name="Zhao Y."/>
            <person name="Du Z."/>
        </authorList>
    </citation>
    <scope>NUCLEOTIDE SEQUENCE [LARGE SCALE GENOMIC DNA]</scope>
    <source>
        <strain evidence="1 2">NE82</strain>
    </source>
</reference>
<dbReference type="OrthoDB" id="7363897at2"/>
<evidence type="ECO:0000313" key="2">
    <source>
        <dbReference type="Proteomes" id="UP000295023"/>
    </source>
</evidence>
<comment type="caution">
    <text evidence="1">The sequence shown here is derived from an EMBL/GenBank/DDBJ whole genome shotgun (WGS) entry which is preliminary data.</text>
</comment>
<evidence type="ECO:0000313" key="1">
    <source>
        <dbReference type="EMBL" id="TCZ64906.1"/>
    </source>
</evidence>
<organism evidence="1 2">
    <name type="scientific">Roseicella aquatilis</name>
    <dbReference type="NCBI Taxonomy" id="2527868"/>
    <lineage>
        <taxon>Bacteria</taxon>
        <taxon>Pseudomonadati</taxon>
        <taxon>Pseudomonadota</taxon>
        <taxon>Alphaproteobacteria</taxon>
        <taxon>Acetobacterales</taxon>
        <taxon>Roseomonadaceae</taxon>
        <taxon>Roseicella</taxon>
    </lineage>
</organism>
<dbReference type="Proteomes" id="UP000295023">
    <property type="component" value="Unassembled WGS sequence"/>
</dbReference>
<name>A0A4R4DSY1_9PROT</name>
<protein>
    <submittedName>
        <fullName evidence="1">Uncharacterized protein</fullName>
    </submittedName>
</protein>